<dbReference type="InterPro" id="IPR004437">
    <property type="entry name" value="ParB/RepB/Spo0J"/>
</dbReference>
<dbReference type="NCBIfam" id="TIGR00180">
    <property type="entry name" value="parB_part"/>
    <property type="match status" value="1"/>
</dbReference>
<dbReference type="PANTHER" id="PTHR33375">
    <property type="entry name" value="CHROMOSOME-PARTITIONING PROTEIN PARB-RELATED"/>
    <property type="match status" value="1"/>
</dbReference>
<dbReference type="Gene3D" id="3.90.1530.10">
    <property type="entry name" value="Conserved hypothetical protein from pyrococcus furiosus pfu- 392566-001, ParB domain"/>
    <property type="match status" value="1"/>
</dbReference>
<evidence type="ECO:0000313" key="2">
    <source>
        <dbReference type="EMBL" id="HHM44340.1"/>
    </source>
</evidence>
<sequence length="268" mass="30252">MLNKVVMVDVRLLRRSSYNPRMVQDPEKSRMLLESIRRIGVQQPLLVIPAGDNSYEVLDGGRRLAAAVEAGIYRVPCIVLEPHDVPRKSLMLHLSQEDLTPEEVVVFVERLVHEEVFRSVEEACRFIGVSKSWFYDLKKLVKVRPGSDKLPATVLAMVERSGLGEDAKQEVLRVLAQQHVPRSVLKTALKEASEKPEANPVEIIDKHLSSAPQRLDENVLTASGTYTYILTLTSKTIEFTARHAGETLWTATMPLNDLHTVKRLWQQA</sequence>
<dbReference type="InterPro" id="IPR036086">
    <property type="entry name" value="ParB/Sulfiredoxin_sf"/>
</dbReference>
<dbReference type="SUPFAM" id="SSF110849">
    <property type="entry name" value="ParB/Sulfiredoxin"/>
    <property type="match status" value="1"/>
</dbReference>
<dbReference type="PANTHER" id="PTHR33375:SF1">
    <property type="entry name" value="CHROMOSOME-PARTITIONING PROTEIN PARB-RELATED"/>
    <property type="match status" value="1"/>
</dbReference>
<protein>
    <submittedName>
        <fullName evidence="2">ParB/RepB/Spo0J family partition protein</fullName>
    </submittedName>
</protein>
<dbReference type="GO" id="GO:0005694">
    <property type="term" value="C:chromosome"/>
    <property type="evidence" value="ECO:0007669"/>
    <property type="project" value="TreeGrafter"/>
</dbReference>
<comment type="caution">
    <text evidence="2">The sequence shown here is derived from an EMBL/GenBank/DDBJ whole genome shotgun (WGS) entry which is preliminary data.</text>
</comment>
<dbReference type="EMBL" id="DRXH01000118">
    <property type="protein sequence ID" value="HHM44340.1"/>
    <property type="molecule type" value="Genomic_DNA"/>
</dbReference>
<dbReference type="GO" id="GO:0007059">
    <property type="term" value="P:chromosome segregation"/>
    <property type="evidence" value="ECO:0007669"/>
    <property type="project" value="TreeGrafter"/>
</dbReference>
<gene>
    <name evidence="2" type="ORF">ENM31_03465</name>
</gene>
<dbReference type="InterPro" id="IPR050336">
    <property type="entry name" value="Chromosome_partition/occlusion"/>
</dbReference>
<dbReference type="AlphaFoldDB" id="A0A7J3VTE1"/>
<dbReference type="GO" id="GO:0003677">
    <property type="term" value="F:DNA binding"/>
    <property type="evidence" value="ECO:0007669"/>
    <property type="project" value="InterPro"/>
</dbReference>
<dbReference type="InterPro" id="IPR003115">
    <property type="entry name" value="ParB_N"/>
</dbReference>
<feature type="domain" description="ParB-like N-terminal" evidence="1">
    <location>
        <begin position="6"/>
        <end position="99"/>
    </location>
</feature>
<evidence type="ECO:0000259" key="1">
    <source>
        <dbReference type="SMART" id="SM00470"/>
    </source>
</evidence>
<organism evidence="2">
    <name type="scientific">Caldiarchaeum subterraneum</name>
    <dbReference type="NCBI Taxonomy" id="311458"/>
    <lineage>
        <taxon>Archaea</taxon>
        <taxon>Nitrososphaerota</taxon>
        <taxon>Candidatus Caldarchaeales</taxon>
        <taxon>Candidatus Caldarchaeaceae</taxon>
        <taxon>Candidatus Caldarchaeum</taxon>
    </lineage>
</organism>
<dbReference type="SMART" id="SM00470">
    <property type="entry name" value="ParB"/>
    <property type="match status" value="1"/>
</dbReference>
<reference evidence="2" key="1">
    <citation type="journal article" date="2020" name="mSystems">
        <title>Genome- and Community-Level Interaction Insights into Carbon Utilization and Element Cycling Functions of Hydrothermarchaeota in Hydrothermal Sediment.</title>
        <authorList>
            <person name="Zhou Z."/>
            <person name="Liu Y."/>
            <person name="Xu W."/>
            <person name="Pan J."/>
            <person name="Luo Z.H."/>
            <person name="Li M."/>
        </authorList>
    </citation>
    <scope>NUCLEOTIDE SEQUENCE [LARGE SCALE GENOMIC DNA]</scope>
    <source>
        <strain evidence="2">SpSt-1074</strain>
    </source>
</reference>
<name>A0A7J3VTE1_CALS0</name>
<accession>A0A7J3VTE1</accession>
<dbReference type="Pfam" id="PF02195">
    <property type="entry name" value="ParB_N"/>
    <property type="match status" value="1"/>
</dbReference>
<proteinExistence type="predicted"/>